<evidence type="ECO:0000313" key="2">
    <source>
        <dbReference type="Proteomes" id="UP000674179"/>
    </source>
</evidence>
<dbReference type="Proteomes" id="UP000674179">
    <property type="component" value="Chromosome 6"/>
</dbReference>
<dbReference type="KEGG" id="lenr:94174663"/>
<accession>A0A836L1Z3</accession>
<sequence>MVLQAGRHRCGADIHVVTHGHVAETEERMFICSILNDIADKAASALRELQAAITEEPVNAAAVTTIEGSGLTAGSGCCVATTSSDAADPHAPVEASASMVAALLSAAKQSPGRVRRGSGAYNDADVTELLARRCLAGSTQLRKGRRAEQRYRVRLHACEPLLPRTLFRGLAAARALLQYYYDLDVLPAASSPAGLPSPFSSSSRSPLPGLSGLCMRAAVPALLRRGAPFEVRGQRLRQRVPYVLFAEEPSALMAAAAARAQAMGAFCGDEAEVEGAVNATSAPSVVSSLKTSTAVAATATCGGARRGDVGVPASGTATPPVELLGAAMMFVAPSAAARATTLASRIPLALERILLKALRKLYLAILVLTLGVCEDEVLPASLLEHVYGAWWRRAAATPVQGVSSAATASATPAL</sequence>
<dbReference type="AlphaFoldDB" id="A0A836L1Z3"/>
<dbReference type="RefSeq" id="XP_067695643.1">
    <property type="nucleotide sequence ID" value="XM_067839153.1"/>
</dbReference>
<keyword evidence="2" id="KW-1185">Reference proteome</keyword>
<reference evidence="1 2" key="1">
    <citation type="submission" date="2021-02" db="EMBL/GenBank/DDBJ databases">
        <title>Leishmania (Mundinia) enrietti genome sequencing and assembly.</title>
        <authorList>
            <person name="Almutairi H."/>
            <person name="Gatherer D."/>
        </authorList>
    </citation>
    <scope>NUCLEOTIDE SEQUENCE [LARGE SCALE GENOMIC DNA]</scope>
    <source>
        <strain evidence="1">CUR178</strain>
    </source>
</reference>
<dbReference type="OrthoDB" id="273911at2759"/>
<proteinExistence type="predicted"/>
<organism evidence="1 2">
    <name type="scientific">Leishmania enriettii</name>
    <dbReference type="NCBI Taxonomy" id="5663"/>
    <lineage>
        <taxon>Eukaryota</taxon>
        <taxon>Discoba</taxon>
        <taxon>Euglenozoa</taxon>
        <taxon>Kinetoplastea</taxon>
        <taxon>Metakinetoplastina</taxon>
        <taxon>Trypanosomatida</taxon>
        <taxon>Trypanosomatidae</taxon>
        <taxon>Leishmaniinae</taxon>
        <taxon>Leishmania</taxon>
    </lineage>
</organism>
<name>A0A836L1Z3_LEIEN</name>
<comment type="caution">
    <text evidence="1">The sequence shown here is derived from an EMBL/GenBank/DDBJ whole genome shotgun (WGS) entry which is preliminary data.</text>
</comment>
<dbReference type="GeneID" id="94174663"/>
<evidence type="ECO:0000313" key="1">
    <source>
        <dbReference type="EMBL" id="KAG5485918.1"/>
    </source>
</evidence>
<dbReference type="EMBL" id="JAFHKP010000006">
    <property type="protein sequence ID" value="KAG5485918.1"/>
    <property type="molecule type" value="Genomic_DNA"/>
</dbReference>
<gene>
    <name evidence="1" type="ORF">CUR178_07512</name>
</gene>
<protein>
    <submittedName>
        <fullName evidence="1">Uncharacterized protein</fullName>
    </submittedName>
</protein>